<evidence type="ECO:0000313" key="1">
    <source>
        <dbReference type="EMBL" id="PYH81244.1"/>
    </source>
</evidence>
<dbReference type="Proteomes" id="UP000248340">
    <property type="component" value="Unassembled WGS sequence"/>
</dbReference>
<sequence>MEPLRDPNPTAAHTAAMAAHILESSGRIPYLLWGHLAVRLAGGRDLSSPHLPDNECSFVVDDADLTRAVRVLMSGGFLECTLRWHCRYRLGSPGARLTYDAHLHTSERDEHDTGLLLYNQSRIIPDLNGAMIPGPPSPHGPLVPYMFSSDPNTVPPRNGDRGSGYWRGLWPVRALKPSVLTVALLDCILRDFATQRGLILEEWLALLVRVIEPAYPPTMRLPPRYRALWRACNSRVVEDEWQTTFLAQLVCRNYEYIPHPDDEEENDADVARRADFMVSRTQFVNDGRWL</sequence>
<dbReference type="EMBL" id="KZ821703">
    <property type="protein sequence ID" value="PYH81244.1"/>
    <property type="molecule type" value="Genomic_DNA"/>
</dbReference>
<reference evidence="1 2" key="1">
    <citation type="submission" date="2016-12" db="EMBL/GenBank/DDBJ databases">
        <title>The genomes of Aspergillus section Nigri reveals drivers in fungal speciation.</title>
        <authorList>
            <consortium name="DOE Joint Genome Institute"/>
            <person name="Vesth T.C."/>
            <person name="Nybo J."/>
            <person name="Theobald S."/>
            <person name="Brandl J."/>
            <person name="Frisvad J.C."/>
            <person name="Nielsen K.F."/>
            <person name="Lyhne E.K."/>
            <person name="Kogle M.E."/>
            <person name="Kuo A."/>
            <person name="Riley R."/>
            <person name="Clum A."/>
            <person name="Nolan M."/>
            <person name="Lipzen A."/>
            <person name="Salamov A."/>
            <person name="Henrissat B."/>
            <person name="Wiebenga A."/>
            <person name="De Vries R.P."/>
            <person name="Grigoriev I.V."/>
            <person name="Mortensen U.H."/>
            <person name="Andersen M.R."/>
            <person name="Baker S.E."/>
        </authorList>
    </citation>
    <scope>NUCLEOTIDE SEQUENCE [LARGE SCALE GENOMIC DNA]</scope>
    <source>
        <strain evidence="1 2">CBS 121591</strain>
    </source>
</reference>
<name>A0A319C7M8_9EURO</name>
<dbReference type="GeneID" id="37141360"/>
<gene>
    <name evidence="1" type="ORF">BO82DRAFT_392430</name>
</gene>
<dbReference type="AlphaFoldDB" id="A0A319C7M8"/>
<proteinExistence type="predicted"/>
<dbReference type="RefSeq" id="XP_025491444.1">
    <property type="nucleotide sequence ID" value="XM_025638618.1"/>
</dbReference>
<dbReference type="VEuPathDB" id="FungiDB:BO82DRAFT_392430"/>
<protein>
    <submittedName>
        <fullName evidence="1">Uncharacterized protein</fullName>
    </submittedName>
</protein>
<keyword evidence="2" id="KW-1185">Reference proteome</keyword>
<dbReference type="OrthoDB" id="4499271at2759"/>
<organism evidence="1 2">
    <name type="scientific">Aspergillus uvarum CBS 121591</name>
    <dbReference type="NCBI Taxonomy" id="1448315"/>
    <lineage>
        <taxon>Eukaryota</taxon>
        <taxon>Fungi</taxon>
        <taxon>Dikarya</taxon>
        <taxon>Ascomycota</taxon>
        <taxon>Pezizomycotina</taxon>
        <taxon>Eurotiomycetes</taxon>
        <taxon>Eurotiomycetidae</taxon>
        <taxon>Eurotiales</taxon>
        <taxon>Aspergillaceae</taxon>
        <taxon>Aspergillus</taxon>
        <taxon>Aspergillus subgen. Circumdati</taxon>
    </lineage>
</organism>
<accession>A0A319C7M8</accession>
<evidence type="ECO:0000313" key="2">
    <source>
        <dbReference type="Proteomes" id="UP000248340"/>
    </source>
</evidence>